<accession>A0A084WUB9</accession>
<name>A0A084WUB9_ANOSI</name>
<dbReference type="EMBL" id="ATLV01027049">
    <property type="status" value="NOT_ANNOTATED_CDS"/>
    <property type="molecule type" value="Genomic_DNA"/>
</dbReference>
<keyword evidence="4" id="KW-1185">Reference proteome</keyword>
<dbReference type="AlphaFoldDB" id="A0A084WUB9"/>
<evidence type="ECO:0000256" key="1">
    <source>
        <dbReference type="SAM" id="MobiDB-lite"/>
    </source>
</evidence>
<dbReference type="Proteomes" id="UP000030765">
    <property type="component" value="Unassembled WGS sequence"/>
</dbReference>
<protein>
    <submittedName>
        <fullName evidence="2 3">Protein CBG27700</fullName>
    </submittedName>
</protein>
<feature type="region of interest" description="Disordered" evidence="1">
    <location>
        <begin position="1"/>
        <end position="26"/>
    </location>
</feature>
<reference evidence="2 4" key="1">
    <citation type="journal article" date="2014" name="BMC Genomics">
        <title>Genome sequence of Anopheles sinensis provides insight into genetics basis of mosquito competence for malaria parasites.</title>
        <authorList>
            <person name="Zhou D."/>
            <person name="Zhang D."/>
            <person name="Ding G."/>
            <person name="Shi L."/>
            <person name="Hou Q."/>
            <person name="Ye Y."/>
            <person name="Xu Y."/>
            <person name="Zhou H."/>
            <person name="Xiong C."/>
            <person name="Li S."/>
            <person name="Yu J."/>
            <person name="Hong S."/>
            <person name="Yu X."/>
            <person name="Zou P."/>
            <person name="Chen C."/>
            <person name="Chang X."/>
            <person name="Wang W."/>
            <person name="Lv Y."/>
            <person name="Sun Y."/>
            <person name="Ma L."/>
            <person name="Shen B."/>
            <person name="Zhu C."/>
        </authorList>
    </citation>
    <scope>NUCLEOTIDE SEQUENCE [LARGE SCALE GENOMIC DNA]</scope>
</reference>
<dbReference type="EMBL" id="KE525421">
    <property type="protein sequence ID" value="KFB53813.1"/>
    <property type="molecule type" value="Genomic_DNA"/>
</dbReference>
<organism evidence="2">
    <name type="scientific">Anopheles sinensis</name>
    <name type="common">Mosquito</name>
    <dbReference type="NCBI Taxonomy" id="74873"/>
    <lineage>
        <taxon>Eukaryota</taxon>
        <taxon>Metazoa</taxon>
        <taxon>Ecdysozoa</taxon>
        <taxon>Arthropoda</taxon>
        <taxon>Hexapoda</taxon>
        <taxon>Insecta</taxon>
        <taxon>Pterygota</taxon>
        <taxon>Neoptera</taxon>
        <taxon>Endopterygota</taxon>
        <taxon>Diptera</taxon>
        <taxon>Nematocera</taxon>
        <taxon>Culicoidea</taxon>
        <taxon>Culicidae</taxon>
        <taxon>Anophelinae</taxon>
        <taxon>Anopheles</taxon>
    </lineage>
</organism>
<dbReference type="EnsemblMetazoa" id="ASIC022052-RA">
    <property type="protein sequence ID" value="ASIC022052-PA"/>
    <property type="gene ID" value="ASIC022052"/>
</dbReference>
<feature type="region of interest" description="Disordered" evidence="1">
    <location>
        <begin position="67"/>
        <end position="92"/>
    </location>
</feature>
<gene>
    <name evidence="2" type="ORF">ZHAS_00022052</name>
</gene>
<dbReference type="VEuPathDB" id="VectorBase:ASIC022052"/>
<evidence type="ECO:0000313" key="4">
    <source>
        <dbReference type="Proteomes" id="UP000030765"/>
    </source>
</evidence>
<proteinExistence type="predicted"/>
<sequence>MPQCHGRVVEKNHPGGVTRVATETGPSVYPTPPCLVECRIRLEVVCTIDDHSLSPWKRYKSNGELNSNNYQHKRHDGPAVQLAHLSSTSPVG</sequence>
<evidence type="ECO:0000313" key="3">
    <source>
        <dbReference type="EnsemblMetazoa" id="ASIC022052-PA"/>
    </source>
</evidence>
<evidence type="ECO:0000313" key="2">
    <source>
        <dbReference type="EMBL" id="KFB53813.1"/>
    </source>
</evidence>
<reference evidence="3" key="2">
    <citation type="submission" date="2020-05" db="UniProtKB">
        <authorList>
            <consortium name="EnsemblMetazoa"/>
        </authorList>
    </citation>
    <scope>IDENTIFICATION</scope>
</reference>